<evidence type="ECO:0000256" key="17">
    <source>
        <dbReference type="PIRSR" id="PIRSR006769-3"/>
    </source>
</evidence>
<feature type="binding site" evidence="16">
    <location>
        <position position="213"/>
    </location>
    <ligand>
        <name>substrate</name>
    </ligand>
</feature>
<dbReference type="InterPro" id="IPR002734">
    <property type="entry name" value="RibDG_C"/>
</dbReference>
<comment type="similarity">
    <text evidence="4 14">In the N-terminal section; belongs to the cytidine and deoxycytidylate deaminase family.</text>
</comment>
<keyword evidence="6 14" id="KW-0686">Riboflavin biosynthesis</keyword>
<keyword evidence="9 14" id="KW-0521">NADP</keyword>
<dbReference type="GO" id="GO:0050661">
    <property type="term" value="F:NADP binding"/>
    <property type="evidence" value="ECO:0007669"/>
    <property type="project" value="InterPro"/>
</dbReference>
<feature type="binding site" evidence="16">
    <location>
        <position position="285"/>
    </location>
    <ligand>
        <name>substrate</name>
    </ligand>
</feature>
<evidence type="ECO:0000256" key="5">
    <source>
        <dbReference type="ARBA" id="ARBA00007417"/>
    </source>
</evidence>
<dbReference type="PANTHER" id="PTHR38011:SF7">
    <property type="entry name" value="2,5-DIAMINO-6-RIBOSYLAMINO-4(3H)-PYRIMIDINONE 5'-PHOSPHATE REDUCTASE"/>
    <property type="match status" value="1"/>
</dbReference>
<feature type="binding site" evidence="16">
    <location>
        <position position="202"/>
    </location>
    <ligand>
        <name>NADP(+)</name>
        <dbReference type="ChEBI" id="CHEBI:58349"/>
    </ligand>
</feature>
<dbReference type="CDD" id="cd01284">
    <property type="entry name" value="Riboflavin_deaminase-reductase"/>
    <property type="match status" value="1"/>
</dbReference>
<dbReference type="UniPathway" id="UPA00275">
    <property type="reaction ID" value="UER00401"/>
</dbReference>
<keyword evidence="8 14" id="KW-0862">Zinc</keyword>
<evidence type="ECO:0000256" key="8">
    <source>
        <dbReference type="ARBA" id="ARBA00022833"/>
    </source>
</evidence>
<dbReference type="PIRSF" id="PIRSF006769">
    <property type="entry name" value="RibD"/>
    <property type="match status" value="1"/>
</dbReference>
<dbReference type="EC" id="3.5.4.26" evidence="14"/>
<feature type="domain" description="CMP/dCMP-type deaminase" evidence="18">
    <location>
        <begin position="7"/>
        <end position="129"/>
    </location>
</feature>
<feature type="binding site" evidence="16">
    <location>
        <position position="206"/>
    </location>
    <ligand>
        <name>substrate</name>
    </ligand>
</feature>
<feature type="binding site" evidence="17">
    <location>
        <position position="82"/>
    </location>
    <ligand>
        <name>Zn(2+)</name>
        <dbReference type="ChEBI" id="CHEBI:29105"/>
        <note>catalytic</note>
    </ligand>
</feature>
<comment type="cofactor">
    <cofactor evidence="14 17">
        <name>Zn(2+)</name>
        <dbReference type="ChEBI" id="CHEBI:29105"/>
    </cofactor>
    <text evidence="14 17">Binds 1 zinc ion.</text>
</comment>
<dbReference type="InterPro" id="IPR016192">
    <property type="entry name" value="APOBEC/CMP_deaminase_Zn-bd"/>
</dbReference>
<evidence type="ECO:0000256" key="13">
    <source>
        <dbReference type="ARBA" id="ARBA00049886"/>
    </source>
</evidence>
<evidence type="ECO:0000256" key="6">
    <source>
        <dbReference type="ARBA" id="ARBA00022619"/>
    </source>
</evidence>
<evidence type="ECO:0000256" key="11">
    <source>
        <dbReference type="ARBA" id="ARBA00023268"/>
    </source>
</evidence>
<dbReference type="Pfam" id="PF01872">
    <property type="entry name" value="RibD_C"/>
    <property type="match status" value="1"/>
</dbReference>
<comment type="similarity">
    <text evidence="5 14">In the C-terminal section; belongs to the HTP reductase family.</text>
</comment>
<name>A0A7W7MNQ6_9ACTN</name>
<keyword evidence="20" id="KW-1185">Reference proteome</keyword>
<feature type="binding site" evidence="16">
    <location>
        <position position="210"/>
    </location>
    <ligand>
        <name>substrate</name>
    </ligand>
</feature>
<comment type="pathway">
    <text evidence="2 14">Cofactor biosynthesis; riboflavin biosynthesis; 5-amino-6-(D-ribitylamino)uracil from GTP: step 2/4.</text>
</comment>
<keyword evidence="14 19" id="KW-0378">Hydrolase</keyword>
<dbReference type="InterPro" id="IPR024072">
    <property type="entry name" value="DHFR-like_dom_sf"/>
</dbReference>
<evidence type="ECO:0000256" key="16">
    <source>
        <dbReference type="PIRSR" id="PIRSR006769-2"/>
    </source>
</evidence>
<dbReference type="Proteomes" id="UP000578112">
    <property type="component" value="Unassembled WGS sequence"/>
</dbReference>
<dbReference type="NCBIfam" id="TIGR00326">
    <property type="entry name" value="eubact_ribD"/>
    <property type="match status" value="1"/>
</dbReference>
<feature type="binding site" evidence="16">
    <location>
        <position position="174"/>
    </location>
    <ligand>
        <name>substrate</name>
    </ligand>
</feature>
<protein>
    <recommendedName>
        <fullName evidence="14">Riboflavin biosynthesis protein RibD</fullName>
    </recommendedName>
    <domain>
        <recommendedName>
            <fullName evidence="14">Diaminohydroxyphosphoribosylaminopyrimidine deaminase</fullName>
            <shortName evidence="14">DRAP deaminase</shortName>
            <ecNumber evidence="14">3.5.4.26</ecNumber>
        </recommendedName>
        <alternativeName>
            <fullName evidence="14">Riboflavin-specific deaminase</fullName>
        </alternativeName>
    </domain>
    <domain>
        <recommendedName>
            <fullName evidence="14">5-amino-6-(5-phosphoribosylamino)uracil reductase</fullName>
            <ecNumber evidence="14">1.1.1.193</ecNumber>
        </recommendedName>
        <alternativeName>
            <fullName evidence="14">HTP reductase</fullName>
        </alternativeName>
    </domain>
</protein>
<dbReference type="Pfam" id="PF00383">
    <property type="entry name" value="dCMP_cyt_deam_1"/>
    <property type="match status" value="1"/>
</dbReference>
<evidence type="ECO:0000256" key="15">
    <source>
        <dbReference type="PIRSR" id="PIRSR006769-1"/>
    </source>
</evidence>
<dbReference type="AlphaFoldDB" id="A0A7W7MNQ6"/>
<accession>A0A7W7MNQ6</accession>
<proteinExistence type="inferred from homology"/>
<comment type="function">
    <text evidence="1 14">Converts 2,5-diamino-6-(ribosylamino)-4(3h)-pyrimidinone 5'-phosphate into 5-amino-6-(ribosylamino)-2,4(1h,3h)-pyrimidinedione 5'-phosphate.</text>
</comment>
<gene>
    <name evidence="19" type="ORF">BJ971_001844</name>
</gene>
<evidence type="ECO:0000256" key="14">
    <source>
        <dbReference type="PIRNR" id="PIRNR006769"/>
    </source>
</evidence>
<dbReference type="GO" id="GO:0008703">
    <property type="term" value="F:5-amino-6-(5-phosphoribosylamino)uracil reductase activity"/>
    <property type="evidence" value="ECO:0007669"/>
    <property type="project" value="UniProtKB-EC"/>
</dbReference>
<dbReference type="GO" id="GO:0008835">
    <property type="term" value="F:diaminohydroxyphosphoribosylaminopyrimidine deaminase activity"/>
    <property type="evidence" value="ECO:0007669"/>
    <property type="project" value="UniProtKB-EC"/>
</dbReference>
<dbReference type="Gene3D" id="3.40.430.10">
    <property type="entry name" value="Dihydrofolate Reductase, subunit A"/>
    <property type="match status" value="1"/>
</dbReference>
<comment type="caution">
    <text evidence="19">The sequence shown here is derived from an EMBL/GenBank/DDBJ whole genome shotgun (WGS) entry which is preliminary data.</text>
</comment>
<dbReference type="InterPro" id="IPR050765">
    <property type="entry name" value="Riboflavin_Biosynth_HTPR"/>
</dbReference>
<evidence type="ECO:0000256" key="7">
    <source>
        <dbReference type="ARBA" id="ARBA00022723"/>
    </source>
</evidence>
<dbReference type="InterPro" id="IPR002125">
    <property type="entry name" value="CMP_dCMP_dom"/>
</dbReference>
<dbReference type="PROSITE" id="PS00903">
    <property type="entry name" value="CYT_DCMP_DEAMINASES_1"/>
    <property type="match status" value="1"/>
</dbReference>
<evidence type="ECO:0000313" key="20">
    <source>
        <dbReference type="Proteomes" id="UP000578112"/>
    </source>
</evidence>
<evidence type="ECO:0000256" key="12">
    <source>
        <dbReference type="ARBA" id="ARBA00049861"/>
    </source>
</evidence>
<feature type="binding site" evidence="16">
    <location>
        <position position="232"/>
    </location>
    <ligand>
        <name>NADP(+)</name>
        <dbReference type="ChEBI" id="CHEBI:58349"/>
    </ligand>
</feature>
<evidence type="ECO:0000256" key="4">
    <source>
        <dbReference type="ARBA" id="ARBA00005259"/>
    </source>
</evidence>
<sequence length="356" mass="36600">MERTQMVTDDEAMGRAIALAARGLGTTSPNPVVGCLLLSADGEVVGEGFHAYVGGPHAEIVALAQAGERARGGTAIVTLEPCNHTGRTGPCAQALINAGITRVVIAVDDPTPVAAGGAATLRGAGVLVETGVRRQEAEDGNVAWLTAVRRGRPYVTWKYAATLDGRSAAADGTSQWITSAISRTDVHRLRSTVDAIVAGVGTVIADDPQLTVRDLRDGSLAIKQPWRVVVDSSGRTPAGARVRDQAAPTWIATASEVGAGADGRVDLAALLNELYLRGVRAVLLEGGPTLAGGFLAGGLVDKIVGYIAPKLLGAGQPSLVGAGVSTIADALELDLTDITQIGPDLRFTASLRQKEI</sequence>
<dbReference type="PROSITE" id="PS51747">
    <property type="entry name" value="CYT_DCMP_DEAMINASES_2"/>
    <property type="match status" value="1"/>
</dbReference>
<dbReference type="SUPFAM" id="SSF53597">
    <property type="entry name" value="Dihydrofolate reductase-like"/>
    <property type="match status" value="1"/>
</dbReference>
<feature type="binding site" evidence="16">
    <location>
        <begin position="287"/>
        <end position="293"/>
    </location>
    <ligand>
        <name>NADP(+)</name>
        <dbReference type="ChEBI" id="CHEBI:58349"/>
    </ligand>
</feature>
<keyword evidence="10 14" id="KW-0560">Oxidoreductase</keyword>
<feature type="binding site" evidence="17">
    <location>
        <position position="91"/>
    </location>
    <ligand>
        <name>Zn(2+)</name>
        <dbReference type="ChEBI" id="CHEBI:29105"/>
        <note>catalytic</note>
    </ligand>
</feature>
<organism evidence="19 20">
    <name type="scientific">Actinoplanes digitatis</name>
    <dbReference type="NCBI Taxonomy" id="1868"/>
    <lineage>
        <taxon>Bacteria</taxon>
        <taxon>Bacillati</taxon>
        <taxon>Actinomycetota</taxon>
        <taxon>Actinomycetes</taxon>
        <taxon>Micromonosporales</taxon>
        <taxon>Micromonosporaceae</taxon>
        <taxon>Actinoplanes</taxon>
    </lineage>
</organism>
<feature type="binding site" evidence="17">
    <location>
        <position position="57"/>
    </location>
    <ligand>
        <name>Zn(2+)</name>
        <dbReference type="ChEBI" id="CHEBI:29105"/>
        <note>catalytic</note>
    </ligand>
</feature>
<comment type="catalytic activity">
    <reaction evidence="13 14">
        <text>2,5-diamino-6-hydroxy-4-(5-phosphoribosylamino)-pyrimidine + H2O + H(+) = 5-amino-6-(5-phospho-D-ribosylamino)uracil + NH4(+)</text>
        <dbReference type="Rhea" id="RHEA:21868"/>
        <dbReference type="ChEBI" id="CHEBI:15377"/>
        <dbReference type="ChEBI" id="CHEBI:15378"/>
        <dbReference type="ChEBI" id="CHEBI:28938"/>
        <dbReference type="ChEBI" id="CHEBI:58453"/>
        <dbReference type="ChEBI" id="CHEBI:58614"/>
        <dbReference type="EC" id="3.5.4.26"/>
    </reaction>
</comment>
<dbReference type="InterPro" id="IPR004794">
    <property type="entry name" value="Eubact_RibD"/>
</dbReference>
<evidence type="ECO:0000256" key="2">
    <source>
        <dbReference type="ARBA" id="ARBA00004882"/>
    </source>
</evidence>
<dbReference type="InterPro" id="IPR011549">
    <property type="entry name" value="RibD_C"/>
</dbReference>
<keyword evidence="7 14" id="KW-0479">Metal-binding</keyword>
<dbReference type="GO" id="GO:0009231">
    <property type="term" value="P:riboflavin biosynthetic process"/>
    <property type="evidence" value="ECO:0007669"/>
    <property type="project" value="UniProtKB-UniPathway"/>
</dbReference>
<evidence type="ECO:0000256" key="10">
    <source>
        <dbReference type="ARBA" id="ARBA00023002"/>
    </source>
</evidence>
<feature type="binding site" evidence="16">
    <location>
        <position position="176"/>
    </location>
    <ligand>
        <name>NADP(+)</name>
        <dbReference type="ChEBI" id="CHEBI:58349"/>
    </ligand>
</feature>
<comment type="pathway">
    <text evidence="3 14">Cofactor biosynthesis; riboflavin biosynthesis; 5-amino-6-(D-ribitylamino)uracil from GTP: step 3/4.</text>
</comment>
<dbReference type="SUPFAM" id="SSF53927">
    <property type="entry name" value="Cytidine deaminase-like"/>
    <property type="match status" value="1"/>
</dbReference>
<dbReference type="GO" id="GO:0008270">
    <property type="term" value="F:zinc ion binding"/>
    <property type="evidence" value="ECO:0007669"/>
    <property type="project" value="InterPro"/>
</dbReference>
<dbReference type="InterPro" id="IPR016193">
    <property type="entry name" value="Cytidine_deaminase-like"/>
</dbReference>
<dbReference type="EMBL" id="JACHNH010000001">
    <property type="protein sequence ID" value="MBB4761288.1"/>
    <property type="molecule type" value="Genomic_DNA"/>
</dbReference>
<dbReference type="PANTHER" id="PTHR38011">
    <property type="entry name" value="DIHYDROFOLATE REDUCTASE FAMILY PROTEIN (AFU_ORTHOLOGUE AFUA_8G06820)"/>
    <property type="match status" value="1"/>
</dbReference>
<evidence type="ECO:0000313" key="19">
    <source>
        <dbReference type="EMBL" id="MBB4761288.1"/>
    </source>
</evidence>
<evidence type="ECO:0000256" key="3">
    <source>
        <dbReference type="ARBA" id="ARBA00004910"/>
    </source>
</evidence>
<evidence type="ECO:0000256" key="1">
    <source>
        <dbReference type="ARBA" id="ARBA00002151"/>
    </source>
</evidence>
<feature type="binding site" evidence="16">
    <location>
        <position position="160"/>
    </location>
    <ligand>
        <name>NADP(+)</name>
        <dbReference type="ChEBI" id="CHEBI:58349"/>
    </ligand>
</feature>
<reference evidence="19 20" key="1">
    <citation type="submission" date="2020-08" db="EMBL/GenBank/DDBJ databases">
        <title>Sequencing the genomes of 1000 actinobacteria strains.</title>
        <authorList>
            <person name="Klenk H.-P."/>
        </authorList>
    </citation>
    <scope>NUCLEOTIDE SEQUENCE [LARGE SCALE GENOMIC DNA]</scope>
    <source>
        <strain evidence="19 20">DSM 43149</strain>
    </source>
</reference>
<evidence type="ECO:0000259" key="18">
    <source>
        <dbReference type="PROSITE" id="PS51747"/>
    </source>
</evidence>
<comment type="catalytic activity">
    <reaction evidence="12 14">
        <text>5-amino-6-(5-phospho-D-ribitylamino)uracil + NADP(+) = 5-amino-6-(5-phospho-D-ribosylamino)uracil + NADPH + H(+)</text>
        <dbReference type="Rhea" id="RHEA:17845"/>
        <dbReference type="ChEBI" id="CHEBI:15378"/>
        <dbReference type="ChEBI" id="CHEBI:57783"/>
        <dbReference type="ChEBI" id="CHEBI:58349"/>
        <dbReference type="ChEBI" id="CHEBI:58421"/>
        <dbReference type="ChEBI" id="CHEBI:58453"/>
        <dbReference type="EC" id="1.1.1.193"/>
    </reaction>
</comment>
<feature type="binding site" evidence="16">
    <location>
        <position position="190"/>
    </location>
    <ligand>
        <name>substrate</name>
    </ligand>
</feature>
<keyword evidence="11" id="KW-0511">Multifunctional enzyme</keyword>
<evidence type="ECO:0000256" key="9">
    <source>
        <dbReference type="ARBA" id="ARBA00022857"/>
    </source>
</evidence>
<feature type="active site" description="Proton donor" evidence="15">
    <location>
        <position position="59"/>
    </location>
</feature>
<dbReference type="NCBIfam" id="TIGR00227">
    <property type="entry name" value="ribD_Cterm"/>
    <property type="match status" value="1"/>
</dbReference>
<dbReference type="Gene3D" id="3.40.140.10">
    <property type="entry name" value="Cytidine Deaminase, domain 2"/>
    <property type="match status" value="1"/>
</dbReference>
<dbReference type="EC" id="1.1.1.193" evidence="14"/>